<name>A0ACC2TSC1_9FUNG</name>
<evidence type="ECO:0000313" key="2">
    <source>
        <dbReference type="Proteomes" id="UP001165960"/>
    </source>
</evidence>
<proteinExistence type="predicted"/>
<reference evidence="1" key="1">
    <citation type="submission" date="2022-04" db="EMBL/GenBank/DDBJ databases">
        <title>Genome of the entomopathogenic fungus Entomophthora muscae.</title>
        <authorList>
            <person name="Elya C."/>
            <person name="Lovett B.R."/>
            <person name="Lee E."/>
            <person name="Macias A.M."/>
            <person name="Hajek A.E."/>
            <person name="De Bivort B.L."/>
            <person name="Kasson M.T."/>
            <person name="De Fine Licht H.H."/>
            <person name="Stajich J.E."/>
        </authorList>
    </citation>
    <scope>NUCLEOTIDE SEQUENCE</scope>
    <source>
        <strain evidence="1">Berkeley</strain>
    </source>
</reference>
<dbReference type="Proteomes" id="UP001165960">
    <property type="component" value="Unassembled WGS sequence"/>
</dbReference>
<sequence>MRELEKHLKDLNLATAKIKDIDHKVKAKLKAAVLTGDKIDKVSAKALMTKIPDTPEKTIQCLNTQKMMVEGLQFKVYCYKSNSFKALGGNQTRS</sequence>
<protein>
    <submittedName>
        <fullName evidence="1">Uncharacterized protein</fullName>
    </submittedName>
</protein>
<accession>A0ACC2TSC1</accession>
<keyword evidence="2" id="KW-1185">Reference proteome</keyword>
<evidence type="ECO:0000313" key="1">
    <source>
        <dbReference type="EMBL" id="KAJ9077385.1"/>
    </source>
</evidence>
<gene>
    <name evidence="1" type="ORF">DSO57_1017182</name>
</gene>
<organism evidence="1 2">
    <name type="scientific">Entomophthora muscae</name>
    <dbReference type="NCBI Taxonomy" id="34485"/>
    <lineage>
        <taxon>Eukaryota</taxon>
        <taxon>Fungi</taxon>
        <taxon>Fungi incertae sedis</taxon>
        <taxon>Zoopagomycota</taxon>
        <taxon>Entomophthoromycotina</taxon>
        <taxon>Entomophthoromycetes</taxon>
        <taxon>Entomophthorales</taxon>
        <taxon>Entomophthoraceae</taxon>
        <taxon>Entomophthora</taxon>
    </lineage>
</organism>
<comment type="caution">
    <text evidence="1">The sequence shown here is derived from an EMBL/GenBank/DDBJ whole genome shotgun (WGS) entry which is preliminary data.</text>
</comment>
<dbReference type="EMBL" id="QTSX02002201">
    <property type="protein sequence ID" value="KAJ9077385.1"/>
    <property type="molecule type" value="Genomic_DNA"/>
</dbReference>